<dbReference type="HOGENOM" id="CLU_1415538_0_0_1"/>
<reference evidence="1" key="1">
    <citation type="submission" date="2011-01" db="EMBL/GenBank/DDBJ databases">
        <title>The Genome Sequence of Nematocida parisii strain ERTm3.</title>
        <authorList>
            <consortium name="The Broad Institute Genome Sequencing Platform"/>
            <consortium name="The Broad Institute Genome Sequencing Center for Infectious Disease"/>
            <person name="Cuomo C."/>
            <person name="Troemel E."/>
            <person name="Young S.K."/>
            <person name="Zeng Q."/>
            <person name="Gargeya S."/>
            <person name="Fitzgerald M."/>
            <person name="Haas B."/>
            <person name="Abouelleil A."/>
            <person name="Alvarado L."/>
            <person name="Arachchi H.M."/>
            <person name="Berlin A."/>
            <person name="Chapman S.B."/>
            <person name="Gearin G."/>
            <person name="Goldberg J."/>
            <person name="Griggs A."/>
            <person name="Gujja S."/>
            <person name="Hansen M."/>
            <person name="Heiman D."/>
            <person name="Howarth C."/>
            <person name="Larimer J."/>
            <person name="Lui A."/>
            <person name="MacDonald P.J.P."/>
            <person name="McCowen C."/>
            <person name="Montmayeur A."/>
            <person name="Murphy C."/>
            <person name="Neiman D."/>
            <person name="Pearson M."/>
            <person name="Priest M."/>
            <person name="Roberts A."/>
            <person name="Saif S."/>
            <person name="Shea T."/>
            <person name="Sisk P."/>
            <person name="Stolte C."/>
            <person name="Sykes S."/>
            <person name="Wortman J."/>
            <person name="Nusbaum C."/>
            <person name="Birren B."/>
        </authorList>
    </citation>
    <scope>NUCLEOTIDE SEQUENCE</scope>
    <source>
        <strain evidence="1">ERTm3</strain>
    </source>
</reference>
<gene>
    <name evidence="1" type="ORF">NEQG_00778</name>
</gene>
<organism evidence="1 2">
    <name type="scientific">Nematocida parisii (strain ERTm3)</name>
    <name type="common">Nematode killer fungus</name>
    <dbReference type="NCBI Taxonomy" id="935791"/>
    <lineage>
        <taxon>Eukaryota</taxon>
        <taxon>Fungi</taxon>
        <taxon>Fungi incertae sedis</taxon>
        <taxon>Microsporidia</taxon>
        <taxon>Nematocida</taxon>
    </lineage>
</organism>
<protein>
    <submittedName>
        <fullName evidence="1">Uncharacterized protein</fullName>
    </submittedName>
</protein>
<dbReference type="VEuPathDB" id="MicrosporidiaDB:NEQG_00778"/>
<accession>I3EIB2</accession>
<dbReference type="AlphaFoldDB" id="I3EIB2"/>
<evidence type="ECO:0000313" key="1">
    <source>
        <dbReference type="EMBL" id="EIJ88959.1"/>
    </source>
</evidence>
<proteinExistence type="predicted"/>
<keyword evidence="2" id="KW-1185">Reference proteome</keyword>
<dbReference type="Proteomes" id="UP000002872">
    <property type="component" value="Unassembled WGS sequence"/>
</dbReference>
<dbReference type="InParanoid" id="I3EIB2"/>
<name>I3EIB2_NEMP3</name>
<dbReference type="EMBL" id="GL870877">
    <property type="protein sequence ID" value="EIJ88959.1"/>
    <property type="molecule type" value="Genomic_DNA"/>
</dbReference>
<evidence type="ECO:0000313" key="2">
    <source>
        <dbReference type="Proteomes" id="UP000002872"/>
    </source>
</evidence>
<sequence>MSRTSTKSHGLTNISLFGRATFSLYGGIGSLCMSTESARDTKLFLKIESPGDSPADSPGVPVGLVTKYFIPSRTARPETTEVVVAIAGMIRPDILFTSRTSNEGIPYTLARIFDANATYSTCELVAESFSNSSSVRVTVGLSESCGGVRAWGTSLGAGTSAGHRHRVRHLVHRVCGISSSTCSLNTPCVMDQ</sequence>